<feature type="non-terminal residue" evidence="1">
    <location>
        <position position="373"/>
    </location>
</feature>
<gene>
    <name evidence="1" type="ORF">Tci_399728</name>
</gene>
<name>A0A699HQH4_TANCI</name>
<dbReference type="EMBL" id="BKCJ010165421">
    <property type="protein sequence ID" value="GEY27754.1"/>
    <property type="molecule type" value="Genomic_DNA"/>
</dbReference>
<accession>A0A699HQH4</accession>
<sequence length="373" mass="40536">VVFKLATTRAPLPLSATTITPRPPAEEMKAIQDAITAGTIPPKTNREILAEVTRSTNCAHIAGVGRNLAGTPSSQFQIPDLYTPQVFPCSISTPGGPSSTSPAPSSNPLGLGNCYTPTFDLETSQSGEQEDYNGSDDGNGEYDVDIYDDDQGKLTVRLKLDKQFLPHCKLNLIRLRLAFSSLQLLEVNRFCLSCYNNASCSLTASSKAANPLMTSATLWALKLADKGAKCAYLENRSTTTRTTVKPFDNGIPVMKSIYTSCQTAVAKGSSLWHFNGKTTFQLICLEGSPVLERRKERSYISSLTKKASVVQIAQTDLMASNLLLLSILILKLLIFTDAQSVGVCYGQIGNGLPSEQDVVNLYQRNGINRMRMY</sequence>
<protein>
    <submittedName>
        <fullName evidence="1">Glucan endo-1,3-beta-glucosidase-like</fullName>
    </submittedName>
</protein>
<reference evidence="1" key="1">
    <citation type="journal article" date="2019" name="Sci. Rep.">
        <title>Draft genome of Tanacetum cinerariifolium, the natural source of mosquito coil.</title>
        <authorList>
            <person name="Yamashiro T."/>
            <person name="Shiraishi A."/>
            <person name="Satake H."/>
            <person name="Nakayama K."/>
        </authorList>
    </citation>
    <scope>NUCLEOTIDE SEQUENCE</scope>
</reference>
<feature type="non-terminal residue" evidence="1">
    <location>
        <position position="1"/>
    </location>
</feature>
<proteinExistence type="predicted"/>
<evidence type="ECO:0000313" key="1">
    <source>
        <dbReference type="EMBL" id="GEY27754.1"/>
    </source>
</evidence>
<dbReference type="AlphaFoldDB" id="A0A699HQH4"/>
<comment type="caution">
    <text evidence="1">The sequence shown here is derived from an EMBL/GenBank/DDBJ whole genome shotgun (WGS) entry which is preliminary data.</text>
</comment>
<dbReference type="Gene3D" id="3.20.20.80">
    <property type="entry name" value="Glycosidases"/>
    <property type="match status" value="1"/>
</dbReference>
<organism evidence="1">
    <name type="scientific">Tanacetum cinerariifolium</name>
    <name type="common">Dalmatian daisy</name>
    <name type="synonym">Chrysanthemum cinerariifolium</name>
    <dbReference type="NCBI Taxonomy" id="118510"/>
    <lineage>
        <taxon>Eukaryota</taxon>
        <taxon>Viridiplantae</taxon>
        <taxon>Streptophyta</taxon>
        <taxon>Embryophyta</taxon>
        <taxon>Tracheophyta</taxon>
        <taxon>Spermatophyta</taxon>
        <taxon>Magnoliopsida</taxon>
        <taxon>eudicotyledons</taxon>
        <taxon>Gunneridae</taxon>
        <taxon>Pentapetalae</taxon>
        <taxon>asterids</taxon>
        <taxon>campanulids</taxon>
        <taxon>Asterales</taxon>
        <taxon>Asteraceae</taxon>
        <taxon>Asteroideae</taxon>
        <taxon>Anthemideae</taxon>
        <taxon>Anthemidinae</taxon>
        <taxon>Tanacetum</taxon>
    </lineage>
</organism>